<evidence type="ECO:0000313" key="4">
    <source>
        <dbReference type="EMBL" id="PWA30517.1"/>
    </source>
</evidence>
<dbReference type="PANTHER" id="PTHR11339:SF371">
    <property type="entry name" value="MUCIN-2"/>
    <property type="match status" value="1"/>
</dbReference>
<comment type="caution">
    <text evidence="4">The sequence shown here is derived from an EMBL/GenBank/DDBJ whole genome shotgun (WGS) entry which is preliminary data.</text>
</comment>
<organism evidence="4 5">
    <name type="scientific">Gambusia affinis</name>
    <name type="common">Western mosquitofish</name>
    <name type="synonym">Heterandria affinis</name>
    <dbReference type="NCBI Taxonomy" id="33528"/>
    <lineage>
        <taxon>Eukaryota</taxon>
        <taxon>Metazoa</taxon>
        <taxon>Chordata</taxon>
        <taxon>Craniata</taxon>
        <taxon>Vertebrata</taxon>
        <taxon>Euteleostomi</taxon>
        <taxon>Actinopterygii</taxon>
        <taxon>Neopterygii</taxon>
        <taxon>Teleostei</taxon>
        <taxon>Neoteleostei</taxon>
        <taxon>Acanthomorphata</taxon>
        <taxon>Ovalentaria</taxon>
        <taxon>Atherinomorphae</taxon>
        <taxon>Cyprinodontiformes</taxon>
        <taxon>Poeciliidae</taxon>
        <taxon>Poeciliinae</taxon>
        <taxon>Gambusia</taxon>
    </lineage>
</organism>
<dbReference type="Pfam" id="PF01826">
    <property type="entry name" value="TIL"/>
    <property type="match status" value="1"/>
</dbReference>
<dbReference type="PANTHER" id="PTHR11339">
    <property type="entry name" value="EXTRACELLULAR MATRIX GLYCOPROTEIN RELATED"/>
    <property type="match status" value="1"/>
</dbReference>
<keyword evidence="5" id="KW-1185">Reference proteome</keyword>
<dbReference type="SUPFAM" id="SSF57567">
    <property type="entry name" value="Serine protease inhibitors"/>
    <property type="match status" value="1"/>
</dbReference>
<dbReference type="InterPro" id="IPR036084">
    <property type="entry name" value="Ser_inhib-like_sf"/>
</dbReference>
<dbReference type="FunFam" id="2.10.25.10:FF:000674">
    <property type="entry name" value="Mucin-2"/>
    <property type="match status" value="1"/>
</dbReference>
<dbReference type="EMBL" id="NHOQ01000384">
    <property type="protein sequence ID" value="PWA30517.1"/>
    <property type="molecule type" value="Genomic_DNA"/>
</dbReference>
<dbReference type="Proteomes" id="UP000250572">
    <property type="component" value="Unassembled WGS sequence"/>
</dbReference>
<feature type="non-terminal residue" evidence="4">
    <location>
        <position position="1"/>
    </location>
</feature>
<sequence>DNHVNNICSTWGKQHFKTFDGEVFQFPGLCEYNLVKDCLQADTFSVHIRREENDGNITMPYVVITISGNIFNLTKTKKYTKSCPSTQIFTYNHRRCQLTCSSLSSDQQSCTSHFLPVVGCFCPDGLYLNEKDTCVPKEECSCSYKGQNIEAGKSLTIDTEHCTGTCHVLIQKSTSTAPLQATKPLDHNDVSGCVSKCMCPPGQLNDGNDSCVKNESECPCKHNGKFYKPEGTVYQDCNLW</sequence>
<evidence type="ECO:0000256" key="2">
    <source>
        <dbReference type="ARBA" id="ARBA00023180"/>
    </source>
</evidence>
<proteinExistence type="predicted"/>
<dbReference type="AlphaFoldDB" id="A0A315W4K6"/>
<feature type="non-terminal residue" evidence="4">
    <location>
        <position position="240"/>
    </location>
</feature>
<keyword evidence="2" id="KW-0325">Glycoprotein</keyword>
<dbReference type="InterPro" id="IPR002919">
    <property type="entry name" value="TIL_dom"/>
</dbReference>
<dbReference type="Gene3D" id="2.10.25.10">
    <property type="entry name" value="Laminin"/>
    <property type="match status" value="1"/>
</dbReference>
<evidence type="ECO:0000259" key="3">
    <source>
        <dbReference type="PROSITE" id="PS51233"/>
    </source>
</evidence>
<name>A0A315W4K6_GAMAF</name>
<dbReference type="Pfam" id="PF00094">
    <property type="entry name" value="VWD"/>
    <property type="match status" value="1"/>
</dbReference>
<feature type="domain" description="VWFD" evidence="3">
    <location>
        <begin position="6"/>
        <end position="51"/>
    </location>
</feature>
<dbReference type="GO" id="GO:0031012">
    <property type="term" value="C:extracellular matrix"/>
    <property type="evidence" value="ECO:0007669"/>
    <property type="project" value="TreeGrafter"/>
</dbReference>
<dbReference type="GO" id="GO:0005615">
    <property type="term" value="C:extracellular space"/>
    <property type="evidence" value="ECO:0007669"/>
    <property type="project" value="TreeGrafter"/>
</dbReference>
<evidence type="ECO:0000256" key="1">
    <source>
        <dbReference type="ARBA" id="ARBA00023157"/>
    </source>
</evidence>
<gene>
    <name evidence="4" type="ORF">CCH79_00015341</name>
</gene>
<keyword evidence="1" id="KW-1015">Disulfide bond</keyword>
<protein>
    <recommendedName>
        <fullName evidence="3">VWFD domain-containing protein</fullName>
    </recommendedName>
</protein>
<accession>A0A315W4K6</accession>
<dbReference type="InterPro" id="IPR001846">
    <property type="entry name" value="VWF_type-D"/>
</dbReference>
<evidence type="ECO:0000313" key="5">
    <source>
        <dbReference type="Proteomes" id="UP000250572"/>
    </source>
</evidence>
<reference evidence="4 5" key="1">
    <citation type="journal article" date="2018" name="G3 (Bethesda)">
        <title>A High-Quality Reference Genome for the Invasive Mosquitofish Gambusia affinis Using a Chicago Library.</title>
        <authorList>
            <person name="Hoffberg S.L."/>
            <person name="Troendle N.J."/>
            <person name="Glenn T.C."/>
            <person name="Mahmud O."/>
            <person name="Louha S."/>
            <person name="Chalopin D."/>
            <person name="Bennetzen J.L."/>
            <person name="Mauricio R."/>
        </authorList>
    </citation>
    <scope>NUCLEOTIDE SEQUENCE [LARGE SCALE GENOMIC DNA]</scope>
    <source>
        <strain evidence="4">NE01/NJP1002.9</strain>
        <tissue evidence="4">Muscle</tissue>
    </source>
</reference>
<dbReference type="CDD" id="cd19941">
    <property type="entry name" value="TIL"/>
    <property type="match status" value="1"/>
</dbReference>
<dbReference type="InterPro" id="IPR050780">
    <property type="entry name" value="Mucin_vWF_Thrombospondin_sf"/>
</dbReference>
<dbReference type="PROSITE" id="PS51233">
    <property type="entry name" value="VWFD"/>
    <property type="match status" value="1"/>
</dbReference>